<dbReference type="Proteomes" id="UP000187526">
    <property type="component" value="Unassembled WGS sequence"/>
</dbReference>
<evidence type="ECO:0000256" key="3">
    <source>
        <dbReference type="ARBA" id="ARBA00022692"/>
    </source>
</evidence>
<keyword evidence="3 6" id="KW-0812">Transmembrane</keyword>
<evidence type="ECO:0000256" key="6">
    <source>
        <dbReference type="RuleBase" id="RU365102"/>
    </source>
</evidence>
<dbReference type="RefSeq" id="WP_076094821.1">
    <property type="nucleotide sequence ID" value="NZ_MTHD01000003.1"/>
</dbReference>
<keyword evidence="4 6" id="KW-1133">Transmembrane helix</keyword>
<dbReference type="Pfam" id="PF01169">
    <property type="entry name" value="GDT1"/>
    <property type="match status" value="2"/>
</dbReference>
<dbReference type="InterPro" id="IPR001727">
    <property type="entry name" value="GDT1-like"/>
</dbReference>
<evidence type="ECO:0000256" key="1">
    <source>
        <dbReference type="ARBA" id="ARBA00004141"/>
    </source>
</evidence>
<evidence type="ECO:0000256" key="2">
    <source>
        <dbReference type="ARBA" id="ARBA00009190"/>
    </source>
</evidence>
<evidence type="ECO:0000256" key="4">
    <source>
        <dbReference type="ARBA" id="ARBA00022989"/>
    </source>
</evidence>
<organism evidence="7 8">
    <name type="scientific">Azonexus hydrophilus</name>
    <dbReference type="NCBI Taxonomy" id="418702"/>
    <lineage>
        <taxon>Bacteria</taxon>
        <taxon>Pseudomonadati</taxon>
        <taxon>Pseudomonadota</taxon>
        <taxon>Betaproteobacteria</taxon>
        <taxon>Rhodocyclales</taxon>
        <taxon>Azonexaceae</taxon>
        <taxon>Azonexus</taxon>
    </lineage>
</organism>
<gene>
    <name evidence="7" type="ORF">BJN45_10125</name>
</gene>
<feature type="transmembrane region" description="Helical" evidence="6">
    <location>
        <begin position="6"/>
        <end position="26"/>
    </location>
</feature>
<feature type="transmembrane region" description="Helical" evidence="6">
    <location>
        <begin position="77"/>
        <end position="97"/>
    </location>
</feature>
<comment type="subcellular location">
    <subcellularLocation>
        <location evidence="1 6">Membrane</location>
        <topology evidence="1 6">Multi-pass membrane protein</topology>
    </subcellularLocation>
</comment>
<sequence>MPELAALGSGAWLSSVGTSFLVIGLAEFGDKSQLVCMTLASRHRGLPVALGAIAAFAVLNLLAVLFGAAVAAWLPGWVVTLAVAVLFAVFGMSALRYQDEEEDEEIEEKPGHGIFATTFLLIFLAEFGDKTQIAVAGLGSTGSAGAIWTGATLALATTSLLGIVAGRRLLNRLPLVWIHRISGTFFLALAAYALSRLIQDGL</sequence>
<proteinExistence type="inferred from homology"/>
<feature type="transmembrane region" description="Helical" evidence="6">
    <location>
        <begin position="46"/>
        <end position="71"/>
    </location>
</feature>
<dbReference type="OrthoDB" id="9801356at2"/>
<accession>A0A1R1I4Y2</accession>
<keyword evidence="8" id="KW-1185">Reference proteome</keyword>
<evidence type="ECO:0000313" key="7">
    <source>
        <dbReference type="EMBL" id="OMG53775.1"/>
    </source>
</evidence>
<comment type="similarity">
    <text evidence="2 6">Belongs to the GDT1 family.</text>
</comment>
<feature type="transmembrane region" description="Helical" evidence="6">
    <location>
        <begin position="177"/>
        <end position="198"/>
    </location>
</feature>
<dbReference type="PANTHER" id="PTHR12608:SF1">
    <property type="entry name" value="TRANSMEMBRANE PROTEIN 165"/>
    <property type="match status" value="1"/>
</dbReference>
<dbReference type="GO" id="GO:0016020">
    <property type="term" value="C:membrane"/>
    <property type="evidence" value="ECO:0007669"/>
    <property type="project" value="UniProtKB-SubCell"/>
</dbReference>
<reference evidence="7 8" key="1">
    <citation type="submission" date="2016-10" db="EMBL/GenBank/DDBJ databases">
        <title>Alkaliphiles isolated from bioreactors.</title>
        <authorList>
            <person name="Salah Z."/>
            <person name="Rout S.P."/>
            <person name="Humphreys P.N."/>
        </authorList>
    </citation>
    <scope>NUCLEOTIDE SEQUENCE [LARGE SCALE GENOMIC DNA]</scope>
    <source>
        <strain evidence="7 8">ZS02</strain>
    </source>
</reference>
<name>A0A1R1I4Y2_9RHOO</name>
<dbReference type="GO" id="GO:0046873">
    <property type="term" value="F:metal ion transmembrane transporter activity"/>
    <property type="evidence" value="ECO:0007669"/>
    <property type="project" value="InterPro"/>
</dbReference>
<evidence type="ECO:0000313" key="8">
    <source>
        <dbReference type="Proteomes" id="UP000187526"/>
    </source>
</evidence>
<feature type="transmembrane region" description="Helical" evidence="6">
    <location>
        <begin position="109"/>
        <end position="125"/>
    </location>
</feature>
<dbReference type="STRING" id="418702.BJN45_10125"/>
<keyword evidence="5 6" id="KW-0472">Membrane</keyword>
<dbReference type="PANTHER" id="PTHR12608">
    <property type="entry name" value="TRANSMEMBRANE PROTEIN HTP-1 RELATED"/>
    <property type="match status" value="1"/>
</dbReference>
<protein>
    <recommendedName>
        <fullName evidence="6">GDT1 family protein</fullName>
    </recommendedName>
</protein>
<dbReference type="AlphaFoldDB" id="A0A1R1I4Y2"/>
<evidence type="ECO:0000256" key="5">
    <source>
        <dbReference type="ARBA" id="ARBA00023136"/>
    </source>
</evidence>
<comment type="caution">
    <text evidence="7">The sequence shown here is derived from an EMBL/GenBank/DDBJ whole genome shotgun (WGS) entry which is preliminary data.</text>
</comment>
<feature type="transmembrane region" description="Helical" evidence="6">
    <location>
        <begin position="145"/>
        <end position="165"/>
    </location>
</feature>
<dbReference type="EMBL" id="MTHD01000003">
    <property type="protein sequence ID" value="OMG53775.1"/>
    <property type="molecule type" value="Genomic_DNA"/>
</dbReference>